<proteinExistence type="predicted"/>
<protein>
    <submittedName>
        <fullName evidence="1">Uncharacterized protein</fullName>
    </submittedName>
</protein>
<dbReference type="AlphaFoldDB" id="A0A1N7Q097"/>
<organism evidence="1 2">
    <name type="scientific">Chryseobacterium gambrini</name>
    <dbReference type="NCBI Taxonomy" id="373672"/>
    <lineage>
        <taxon>Bacteria</taxon>
        <taxon>Pseudomonadati</taxon>
        <taxon>Bacteroidota</taxon>
        <taxon>Flavobacteriia</taxon>
        <taxon>Flavobacteriales</taxon>
        <taxon>Weeksellaceae</taxon>
        <taxon>Chryseobacterium group</taxon>
        <taxon>Chryseobacterium</taxon>
    </lineage>
</organism>
<accession>A0A1N7Q097</accession>
<name>A0A1N7Q097_9FLAO</name>
<dbReference type="Proteomes" id="UP000185781">
    <property type="component" value="Unassembled WGS sequence"/>
</dbReference>
<dbReference type="STRING" id="373672.SAMN05421785_10865"/>
<dbReference type="EMBL" id="FTOV01000008">
    <property type="protein sequence ID" value="SIT16037.1"/>
    <property type="molecule type" value="Genomic_DNA"/>
</dbReference>
<reference evidence="1 2" key="1">
    <citation type="submission" date="2017-01" db="EMBL/GenBank/DDBJ databases">
        <authorList>
            <person name="Mah S.A."/>
            <person name="Swanson W.J."/>
            <person name="Moy G.W."/>
            <person name="Vacquier V.D."/>
        </authorList>
    </citation>
    <scope>NUCLEOTIDE SEQUENCE [LARGE SCALE GENOMIC DNA]</scope>
    <source>
        <strain evidence="1 2">DSM 18014</strain>
    </source>
</reference>
<gene>
    <name evidence="1" type="ORF">SAMN05421785_10865</name>
</gene>
<evidence type="ECO:0000313" key="2">
    <source>
        <dbReference type="Proteomes" id="UP000185781"/>
    </source>
</evidence>
<sequence length="324" mass="37958">MDDKYLIFKKDELAKSRILARELAISESDFIKIQNWFDLLLFKHKESSSDREEQLKTEQDLEIAFNELISSEIERKSYKYILPKLLNYNNEFNGAFLRSLYVARLGALLRDNLIAKLVNDKMTVYSPEDFFHITVYLRDNYFVSPNSNFIEDILKIEHVRGIFKQATDDVKFSTLKNILHIIQQKTFHHDIICFKKILKLVSAKDVALIDYLKKFQVENQQGCYKILNGIFNLELSEDDWDDFDIKVQLINFFDTGRGANPSAGWKKKFQELSGIIDSKKLLLTANTILKNDNCKNFEFDYGAQWGDDTAKRFLKSAQWIRAIL</sequence>
<evidence type="ECO:0000313" key="1">
    <source>
        <dbReference type="EMBL" id="SIT16037.1"/>
    </source>
</evidence>